<evidence type="ECO:0000313" key="4">
    <source>
        <dbReference type="EMBL" id="TCT34790.1"/>
    </source>
</evidence>
<organism evidence="4 5">
    <name type="scientific">Martelella mediterranea</name>
    <dbReference type="NCBI Taxonomy" id="293089"/>
    <lineage>
        <taxon>Bacteria</taxon>
        <taxon>Pseudomonadati</taxon>
        <taxon>Pseudomonadota</taxon>
        <taxon>Alphaproteobacteria</taxon>
        <taxon>Hyphomicrobiales</taxon>
        <taxon>Aurantimonadaceae</taxon>
        <taxon>Martelella</taxon>
    </lineage>
</organism>
<sequence length="234" mass="25444">MKPGIRTFIATCMVFLLVAVSAGSTFAAEAGRKLLPPRGASSQAYLDLTGGNGLQTEITYRVADNDHSEPELSKNLDGGWFDLGETTGWVLLALLALAMAVIIYRSRNALGEMAGPKARGPLPSDQEPLKQASAPIDHDLIERLRAEPDAGEGLRTVLQRFLVLAAQENSVAVKRSLTTREIMQRLPGQFSHRSALETLASEVERVVFGGKPIEPEQYQHCLDLAAPFLRRAKP</sequence>
<evidence type="ECO:0000256" key="1">
    <source>
        <dbReference type="SAM" id="Phobius"/>
    </source>
</evidence>
<keyword evidence="1" id="KW-1133">Transmembrane helix</keyword>
<dbReference type="Proteomes" id="UP000295097">
    <property type="component" value="Unassembled WGS sequence"/>
</dbReference>
<gene>
    <name evidence="4" type="ORF">EDC90_103034</name>
</gene>
<keyword evidence="1" id="KW-0812">Transmembrane</keyword>
<dbReference type="EMBL" id="SMAR01000030">
    <property type="protein sequence ID" value="TCT34790.1"/>
    <property type="molecule type" value="Genomic_DNA"/>
</dbReference>
<dbReference type="OrthoDB" id="7915380at2"/>
<dbReference type="Pfam" id="PF13559">
    <property type="entry name" value="DUF4129"/>
    <property type="match status" value="1"/>
</dbReference>
<feature type="domain" description="Protein-glutamine gamma-glutamyltransferase-like C-terminal" evidence="3">
    <location>
        <begin position="159"/>
        <end position="224"/>
    </location>
</feature>
<proteinExistence type="predicted"/>
<dbReference type="AlphaFoldDB" id="A0A4R3NKB3"/>
<evidence type="ECO:0000313" key="5">
    <source>
        <dbReference type="Proteomes" id="UP000295097"/>
    </source>
</evidence>
<feature type="signal peptide" evidence="2">
    <location>
        <begin position="1"/>
        <end position="27"/>
    </location>
</feature>
<name>A0A4R3NKB3_9HYPH</name>
<reference evidence="4 5" key="1">
    <citation type="submission" date="2019-03" db="EMBL/GenBank/DDBJ databases">
        <title>Freshwater and sediment microbial communities from various areas in North America, analyzing microbe dynamics in response to fracking.</title>
        <authorList>
            <person name="Lamendella R."/>
        </authorList>
    </citation>
    <scope>NUCLEOTIDE SEQUENCE [LARGE SCALE GENOMIC DNA]</scope>
    <source>
        <strain evidence="4 5">175.2</strain>
    </source>
</reference>
<feature type="chain" id="PRO_5020457288" evidence="2">
    <location>
        <begin position="28"/>
        <end position="234"/>
    </location>
</feature>
<keyword evidence="2" id="KW-0732">Signal</keyword>
<dbReference type="InterPro" id="IPR025403">
    <property type="entry name" value="TgpA-like_C"/>
</dbReference>
<keyword evidence="1" id="KW-0472">Membrane</keyword>
<comment type="caution">
    <text evidence="4">The sequence shown here is derived from an EMBL/GenBank/DDBJ whole genome shotgun (WGS) entry which is preliminary data.</text>
</comment>
<accession>A0A4R3NKB3</accession>
<evidence type="ECO:0000256" key="2">
    <source>
        <dbReference type="SAM" id="SignalP"/>
    </source>
</evidence>
<keyword evidence="5" id="KW-1185">Reference proteome</keyword>
<dbReference type="RefSeq" id="WP_132313419.1">
    <property type="nucleotide sequence ID" value="NZ_SMAR01000030.1"/>
</dbReference>
<evidence type="ECO:0000259" key="3">
    <source>
        <dbReference type="Pfam" id="PF13559"/>
    </source>
</evidence>
<protein>
    <submittedName>
        <fullName evidence="4">Uncharacterized protein DUF4129</fullName>
    </submittedName>
</protein>
<feature type="transmembrane region" description="Helical" evidence="1">
    <location>
        <begin position="86"/>
        <end position="104"/>
    </location>
</feature>